<dbReference type="AlphaFoldDB" id="A0A0N5AGM5"/>
<reference evidence="8" key="1">
    <citation type="submission" date="2017-02" db="UniProtKB">
        <authorList>
            <consortium name="WormBaseParasite"/>
        </authorList>
    </citation>
    <scope>IDENTIFICATION</scope>
</reference>
<keyword evidence="4" id="KW-0067">ATP-binding</keyword>
<evidence type="ECO:0000259" key="5">
    <source>
        <dbReference type="Pfam" id="PF00370"/>
    </source>
</evidence>
<dbReference type="SUPFAM" id="SSF53067">
    <property type="entry name" value="Actin-like ATPase domain"/>
    <property type="match status" value="2"/>
</dbReference>
<dbReference type="PANTHER" id="PTHR10196">
    <property type="entry name" value="SUGAR KINASE"/>
    <property type="match status" value="1"/>
</dbReference>
<dbReference type="InterPro" id="IPR043129">
    <property type="entry name" value="ATPase_NBD"/>
</dbReference>
<dbReference type="GO" id="GO:0005524">
    <property type="term" value="F:ATP binding"/>
    <property type="evidence" value="ECO:0007669"/>
    <property type="project" value="UniProtKB-KW"/>
</dbReference>
<dbReference type="GO" id="GO:0004856">
    <property type="term" value="F:D-xylulokinase activity"/>
    <property type="evidence" value="ECO:0007669"/>
    <property type="project" value="UniProtKB-UniRule"/>
</dbReference>
<keyword evidence="2 4" id="KW-0808">Transferase</keyword>
<dbReference type="InterPro" id="IPR018484">
    <property type="entry name" value="FGGY_N"/>
</dbReference>
<dbReference type="Pfam" id="PF00370">
    <property type="entry name" value="FGGY_N"/>
    <property type="match status" value="1"/>
</dbReference>
<comment type="function">
    <text evidence="4">Phosphorylates D-xylulose to produce D-xylulose 5-phosphate, a molecule that may play an important role in the regulation of glucose metabolism and lipogenesis.</text>
</comment>
<evidence type="ECO:0000313" key="7">
    <source>
        <dbReference type="Proteomes" id="UP000046393"/>
    </source>
</evidence>
<dbReference type="STRING" id="451379.A0A0N5AGM5"/>
<evidence type="ECO:0000313" key="8">
    <source>
        <dbReference type="WBParaSite" id="SMUV_0000348701-mRNA-1"/>
    </source>
</evidence>
<accession>A0A0N5AGM5</accession>
<sequence length="515" mass="56699">MVSEVGEVFINEDGDISEQHLENGVKKHKDGVTVTAPVFMWLEAIDLIFAKLSRVVSLSSVKSISGCGQQHGTVYWNRKASSFLSCLDFKKSLKQNLQDAFSTTDSPIWMDSSTSEECELMELRVGGAWELCATTGSRAFHRFSGNQIMKIYRKKREVFDDTDRISLVSSFVASVLCGKFVDIDLGDACGMNLLDVRLKRWSAKCLNAVVDGEVSSCNALLEKLGTPVASNSVVGTVSEYFYKKYGLSSSCEVVAFTGDNLSSLAGLCLQPGDVAISLGTSDTVLFASKDYAYALEGHFFRNSVNPDDYMGYLLFSFKNGSLTRDRIRRSVNAANWDEFTALVKQAPVGNGGNIGFYFDDNEIIPRIKRSDYRFDSSKNPVAKFSRATEARAVLEHQSLAKRLHAENLGNTFKHRGKILITGGASSNKIIAQMLADVFNSDVFTIESADSAALGGALRARSVSSYYNADYFSISSSAVKKRCVASPVKENVEVYNKQLIEYAKLEEIITRDALVF</sequence>
<dbReference type="Gene3D" id="3.30.420.40">
    <property type="match status" value="2"/>
</dbReference>
<dbReference type="InterPro" id="IPR018485">
    <property type="entry name" value="FGGY_C"/>
</dbReference>
<keyword evidence="7" id="KW-1185">Reference proteome</keyword>
<dbReference type="Pfam" id="PF02782">
    <property type="entry name" value="FGGY_C"/>
    <property type="match status" value="1"/>
</dbReference>
<feature type="domain" description="Carbohydrate kinase FGGY N-terminal" evidence="5">
    <location>
        <begin position="108"/>
        <end position="266"/>
    </location>
</feature>
<dbReference type="GO" id="GO:0005997">
    <property type="term" value="P:xylulose metabolic process"/>
    <property type="evidence" value="ECO:0007669"/>
    <property type="project" value="UniProtKB-UniRule"/>
</dbReference>
<dbReference type="CDD" id="cd07776">
    <property type="entry name" value="ASKHA_NBD_FGGY_SpXK-like"/>
    <property type="match status" value="1"/>
</dbReference>
<keyword evidence="4" id="KW-0547">Nucleotide-binding</keyword>
<dbReference type="PANTHER" id="PTHR10196:SF57">
    <property type="entry name" value="XYLULOSE KINASE"/>
    <property type="match status" value="1"/>
</dbReference>
<keyword evidence="4" id="KW-0859">Xylose metabolism</keyword>
<keyword evidence="3 4" id="KW-0418">Kinase</keyword>
<dbReference type="EC" id="2.7.1.17" evidence="4"/>
<name>A0A0N5AGM5_9BILA</name>
<organism evidence="7 8">
    <name type="scientific">Syphacia muris</name>
    <dbReference type="NCBI Taxonomy" id="451379"/>
    <lineage>
        <taxon>Eukaryota</taxon>
        <taxon>Metazoa</taxon>
        <taxon>Ecdysozoa</taxon>
        <taxon>Nematoda</taxon>
        <taxon>Chromadorea</taxon>
        <taxon>Rhabditida</taxon>
        <taxon>Spirurina</taxon>
        <taxon>Oxyuridomorpha</taxon>
        <taxon>Oxyuroidea</taxon>
        <taxon>Oxyuridae</taxon>
        <taxon>Syphacia</taxon>
    </lineage>
</organism>
<dbReference type="InterPro" id="IPR042024">
    <property type="entry name" value="D-XK_euk"/>
</dbReference>
<evidence type="ECO:0000256" key="3">
    <source>
        <dbReference type="ARBA" id="ARBA00022777"/>
    </source>
</evidence>
<dbReference type="GO" id="GO:0005829">
    <property type="term" value="C:cytosol"/>
    <property type="evidence" value="ECO:0007669"/>
    <property type="project" value="TreeGrafter"/>
</dbReference>
<evidence type="ECO:0000256" key="2">
    <source>
        <dbReference type="ARBA" id="ARBA00022679"/>
    </source>
</evidence>
<proteinExistence type="inferred from homology"/>
<evidence type="ECO:0000259" key="6">
    <source>
        <dbReference type="Pfam" id="PF02782"/>
    </source>
</evidence>
<feature type="domain" description="Carbohydrate kinase FGGY C-terminal" evidence="6">
    <location>
        <begin position="275"/>
        <end position="459"/>
    </location>
</feature>
<keyword evidence="4" id="KW-0119">Carbohydrate metabolism</keyword>
<dbReference type="WBParaSite" id="SMUV_0000348701-mRNA-1">
    <property type="protein sequence ID" value="SMUV_0000348701-mRNA-1"/>
    <property type="gene ID" value="SMUV_0000348701"/>
</dbReference>
<comment type="catalytic activity">
    <reaction evidence="4">
        <text>D-xylulose + ATP = D-xylulose 5-phosphate + ADP + H(+)</text>
        <dbReference type="Rhea" id="RHEA:10964"/>
        <dbReference type="ChEBI" id="CHEBI:15378"/>
        <dbReference type="ChEBI" id="CHEBI:17140"/>
        <dbReference type="ChEBI" id="CHEBI:30616"/>
        <dbReference type="ChEBI" id="CHEBI:57737"/>
        <dbReference type="ChEBI" id="CHEBI:456216"/>
        <dbReference type="EC" id="2.7.1.17"/>
    </reaction>
</comment>
<protein>
    <recommendedName>
        <fullName evidence="4">Xylulose kinase</fullName>
        <ecNumber evidence="4">2.7.1.17</ecNumber>
    </recommendedName>
</protein>
<evidence type="ECO:0000256" key="4">
    <source>
        <dbReference type="RuleBase" id="RU367058"/>
    </source>
</evidence>
<dbReference type="Proteomes" id="UP000046393">
    <property type="component" value="Unplaced"/>
</dbReference>
<comment type="similarity">
    <text evidence="1 4">Belongs to the FGGY kinase family.</text>
</comment>
<evidence type="ECO:0000256" key="1">
    <source>
        <dbReference type="ARBA" id="ARBA00009156"/>
    </source>
</evidence>
<dbReference type="GO" id="GO:0042732">
    <property type="term" value="P:D-xylose metabolic process"/>
    <property type="evidence" value="ECO:0007669"/>
    <property type="project" value="UniProtKB-UniRule"/>
</dbReference>